<dbReference type="InterPro" id="IPR029062">
    <property type="entry name" value="Class_I_gatase-like"/>
</dbReference>
<dbReference type="GO" id="GO:0009086">
    <property type="term" value="P:methionine biosynthetic process"/>
    <property type="evidence" value="ECO:0007669"/>
    <property type="project" value="UniProtKB-UniRule"/>
</dbReference>
<dbReference type="STRING" id="1423801.FD50_GL002018"/>
<dbReference type="RefSeq" id="WP_054755595.1">
    <property type="nucleotide sequence ID" value="NZ_AZFQ01000055.1"/>
</dbReference>
<comment type="function">
    <text evidence="4">Transfers an acetyl group from acetyl-CoA to L-homoserine, forming acetyl-L-homoserine.</text>
</comment>
<comment type="caution">
    <text evidence="4">Lacks conserved residue(s) required for the propagation of feature annotation.</text>
</comment>
<dbReference type="PANTHER" id="PTHR20919:SF0">
    <property type="entry name" value="HOMOSERINE O-SUCCINYLTRANSFERASE"/>
    <property type="match status" value="1"/>
</dbReference>
<evidence type="ECO:0000256" key="5">
    <source>
        <dbReference type="PIRSR" id="PIRSR000450-1"/>
    </source>
</evidence>
<feature type="binding site" evidence="4">
    <location>
        <position position="163"/>
    </location>
    <ligand>
        <name>substrate</name>
    </ligand>
</feature>
<name>A0A0R1V003_9LACO</name>
<feature type="active site" description="Acyl-thioester intermediate" evidence="4 5">
    <location>
        <position position="127"/>
    </location>
</feature>
<proteinExistence type="inferred from homology"/>
<dbReference type="EMBL" id="AZFQ01000055">
    <property type="protein sequence ID" value="KRL96739.1"/>
    <property type="molecule type" value="Genomic_DNA"/>
</dbReference>
<comment type="pathway">
    <text evidence="4">Amino-acid biosynthesis; L-methionine biosynthesis via de novo pathway; O-acetyl-L-homoserine from L-homoserine: step 1/1.</text>
</comment>
<comment type="subcellular location">
    <subcellularLocation>
        <location evidence="4">Cytoplasm</location>
    </subcellularLocation>
</comment>
<keyword evidence="2 4" id="KW-0808">Transferase</keyword>
<accession>A0A0R1V003</accession>
<dbReference type="GO" id="GO:0004414">
    <property type="term" value="F:homoserine O-acetyltransferase activity"/>
    <property type="evidence" value="ECO:0007669"/>
    <property type="project" value="UniProtKB-EC"/>
</dbReference>
<keyword evidence="7" id="KW-1185">Reference proteome</keyword>
<dbReference type="SUPFAM" id="SSF52317">
    <property type="entry name" value="Class I glutamine amidotransferase-like"/>
    <property type="match status" value="1"/>
</dbReference>
<keyword evidence="4" id="KW-0486">Methionine biosynthesis</keyword>
<dbReference type="InterPro" id="IPR033752">
    <property type="entry name" value="MetA_family"/>
</dbReference>
<evidence type="ECO:0000256" key="1">
    <source>
        <dbReference type="ARBA" id="ARBA00022605"/>
    </source>
</evidence>
<keyword evidence="3 4" id="KW-0012">Acyltransferase</keyword>
<dbReference type="Proteomes" id="UP000051166">
    <property type="component" value="Unassembled WGS sequence"/>
</dbReference>
<organism evidence="6 7">
    <name type="scientific">Liquorilactobacillus satsumensis DSM 16230 = JCM 12392</name>
    <dbReference type="NCBI Taxonomy" id="1423801"/>
    <lineage>
        <taxon>Bacteria</taxon>
        <taxon>Bacillati</taxon>
        <taxon>Bacillota</taxon>
        <taxon>Bacilli</taxon>
        <taxon>Lactobacillales</taxon>
        <taxon>Lactobacillaceae</taxon>
        <taxon>Liquorilactobacillus</taxon>
    </lineage>
</organism>
<dbReference type="GO" id="GO:0008899">
    <property type="term" value="F:homoserine O-succinyltransferase activity"/>
    <property type="evidence" value="ECO:0007669"/>
    <property type="project" value="UniProtKB-UniRule"/>
</dbReference>
<dbReference type="GO" id="GO:0005737">
    <property type="term" value="C:cytoplasm"/>
    <property type="evidence" value="ECO:0007669"/>
    <property type="project" value="UniProtKB-SubCell"/>
</dbReference>
<feature type="active site" description="Proton acceptor" evidence="4">
    <location>
        <position position="204"/>
    </location>
</feature>
<comment type="catalytic activity">
    <reaction evidence="4">
        <text>L-homoserine + acetyl-CoA = O-acetyl-L-homoserine + CoA</text>
        <dbReference type="Rhea" id="RHEA:13701"/>
        <dbReference type="ChEBI" id="CHEBI:57287"/>
        <dbReference type="ChEBI" id="CHEBI:57288"/>
        <dbReference type="ChEBI" id="CHEBI:57476"/>
        <dbReference type="ChEBI" id="CHEBI:57716"/>
        <dbReference type="EC" id="2.3.1.31"/>
    </reaction>
</comment>
<evidence type="ECO:0000256" key="4">
    <source>
        <dbReference type="HAMAP-Rule" id="MF_00295"/>
    </source>
</evidence>
<gene>
    <name evidence="4" type="primary">metAA</name>
    <name evidence="6" type="ORF">FD50_GL002018</name>
</gene>
<dbReference type="PATRIC" id="fig|1423801.4.peg.2062"/>
<dbReference type="OrthoDB" id="9772423at2"/>
<dbReference type="Gene3D" id="3.40.50.880">
    <property type="match status" value="1"/>
</dbReference>
<sequence length="270" mass="30703">MSCVSILSGLTKNDVPVVPGSLKILILNLMPTRQATEKQFTQLLAQIPQNSTVTFCVPETHQFRHPEKNLFEKYVTFAQIQHNHYDALIVTGAAIDQLPFQAIDYWEELKEILTWRHTHVKTSLFVCWGAYAAGNIEHLFTGLQLKHKLNGVYTVNGITMPHSRYFTIPSQNVNKRARVIAGNNELGAVVIHDPITASLYVTGHLEYSTETLAKEYQRDLRLDPTTQIPYNYFDENLCAQNTWRKSAINFYRTWLGKISSTKNQCSASAD</sequence>
<evidence type="ECO:0000256" key="3">
    <source>
        <dbReference type="ARBA" id="ARBA00023315"/>
    </source>
</evidence>
<protein>
    <recommendedName>
        <fullName evidence="4">Homoserine O-acetyltransferase</fullName>
        <shortName evidence="4">HAT</shortName>
        <ecNumber evidence="4">2.3.1.31</ecNumber>
    </recommendedName>
    <alternativeName>
        <fullName evidence="4">Homoserine transacetylase</fullName>
        <shortName evidence="4">HTA</shortName>
    </alternativeName>
</protein>
<evidence type="ECO:0000256" key="2">
    <source>
        <dbReference type="ARBA" id="ARBA00022679"/>
    </source>
</evidence>
<comment type="caution">
    <text evidence="6">The sequence shown here is derived from an EMBL/GenBank/DDBJ whole genome shotgun (WGS) entry which is preliminary data.</text>
</comment>
<evidence type="ECO:0000313" key="7">
    <source>
        <dbReference type="Proteomes" id="UP000051166"/>
    </source>
</evidence>
<feature type="active site" evidence="4">
    <location>
        <position position="206"/>
    </location>
</feature>
<reference evidence="6 7" key="1">
    <citation type="journal article" date="2015" name="Genome Announc.">
        <title>Expanding the biotechnology potential of lactobacilli through comparative genomics of 213 strains and associated genera.</title>
        <authorList>
            <person name="Sun Z."/>
            <person name="Harris H.M."/>
            <person name="McCann A."/>
            <person name="Guo C."/>
            <person name="Argimon S."/>
            <person name="Zhang W."/>
            <person name="Yang X."/>
            <person name="Jeffery I.B."/>
            <person name="Cooney J.C."/>
            <person name="Kagawa T.F."/>
            <person name="Liu W."/>
            <person name="Song Y."/>
            <person name="Salvetti E."/>
            <person name="Wrobel A."/>
            <person name="Rasinkangas P."/>
            <person name="Parkhill J."/>
            <person name="Rea M.C."/>
            <person name="O'Sullivan O."/>
            <person name="Ritari J."/>
            <person name="Douillard F.P."/>
            <person name="Paul Ross R."/>
            <person name="Yang R."/>
            <person name="Briner A.E."/>
            <person name="Felis G.E."/>
            <person name="de Vos W.M."/>
            <person name="Barrangou R."/>
            <person name="Klaenhammer T.R."/>
            <person name="Caufield P.W."/>
            <person name="Cui Y."/>
            <person name="Zhang H."/>
            <person name="O'Toole P.W."/>
        </authorList>
    </citation>
    <scope>NUCLEOTIDE SEQUENCE [LARGE SCALE GENOMIC DNA]</scope>
    <source>
        <strain evidence="6 7">DSM 16230</strain>
    </source>
</reference>
<dbReference type="GeneID" id="98309235"/>
<dbReference type="PIRSF" id="PIRSF000450">
    <property type="entry name" value="H_ser_succinyltr"/>
    <property type="match status" value="1"/>
</dbReference>
<comment type="similarity">
    <text evidence="4">Belongs to the MetA family.</text>
</comment>
<evidence type="ECO:0000313" key="6">
    <source>
        <dbReference type="EMBL" id="KRL96739.1"/>
    </source>
</evidence>
<dbReference type="HAMAP" id="MF_00295">
    <property type="entry name" value="MetA_acyltransf"/>
    <property type="match status" value="1"/>
</dbReference>
<dbReference type="AlphaFoldDB" id="A0A0R1V003"/>
<dbReference type="Pfam" id="PF04204">
    <property type="entry name" value="HTS"/>
    <property type="match status" value="1"/>
</dbReference>
<feature type="site" description="Important for substrate specificity" evidence="4">
    <location>
        <position position="163"/>
    </location>
</feature>
<feature type="site" description="Important for acyl-CoA specificity" evidence="4">
    <location>
        <position position="96"/>
    </location>
</feature>
<dbReference type="UniPathway" id="UPA00051">
    <property type="reaction ID" value="UER00074"/>
</dbReference>
<feature type="binding site" evidence="4">
    <location>
        <position position="218"/>
    </location>
    <ligand>
        <name>substrate</name>
    </ligand>
</feature>
<keyword evidence="4" id="KW-0963">Cytoplasm</keyword>
<feature type="binding site" evidence="4">
    <location>
        <position position="148"/>
    </location>
    <ligand>
        <name>substrate</name>
    </ligand>
</feature>
<keyword evidence="1 4" id="KW-0028">Amino-acid biosynthesis</keyword>
<dbReference type="EC" id="2.3.1.31" evidence="4"/>
<dbReference type="PANTHER" id="PTHR20919">
    <property type="entry name" value="HOMOSERINE O-SUCCINYLTRANSFERASE"/>
    <property type="match status" value="1"/>
</dbReference>